<evidence type="ECO:0000313" key="3">
    <source>
        <dbReference type="Proteomes" id="UP000464317"/>
    </source>
</evidence>
<reference evidence="2 3" key="1">
    <citation type="submission" date="2020-01" db="EMBL/GenBank/DDBJ databases">
        <title>Complete genome sequence of Mycoplasma felis strain Myco-2.</title>
        <authorList>
            <person name="Kinoshita Y."/>
            <person name="Niwa H."/>
            <person name="Uchida-Fujii E."/>
            <person name="Nukada T."/>
        </authorList>
    </citation>
    <scope>NUCLEOTIDE SEQUENCE [LARGE SCALE GENOMIC DNA]</scope>
    <source>
        <strain evidence="2 3">Myco-2</strain>
    </source>
</reference>
<organism evidence="2 3">
    <name type="scientific">Mycoplasmopsis felis</name>
    <dbReference type="NCBI Taxonomy" id="33923"/>
    <lineage>
        <taxon>Bacteria</taxon>
        <taxon>Bacillati</taxon>
        <taxon>Mycoplasmatota</taxon>
        <taxon>Mycoplasmoidales</taxon>
        <taxon>Metamycoplasmataceae</taxon>
        <taxon>Mycoplasmopsis</taxon>
    </lineage>
</organism>
<name>A0A809RVG4_9BACT</name>
<dbReference type="KEGG" id="mfel:JPM2_3330"/>
<sequence length="123" mass="13971">MGSRNKSCIFIGGKNGINPYTHLYGIRSFSYNGSSHEIEWLMKNGVKVINLSYYLSNESEYNWASKYLDSLSQNTKNEVTFFITSGNLEDKKYPDVYKKGLLGDGLSYNSIVVGVIRNNDFLE</sequence>
<dbReference type="Gene3D" id="3.40.50.200">
    <property type="entry name" value="Peptidase S8/S53 domain"/>
    <property type="match status" value="1"/>
</dbReference>
<gene>
    <name evidence="2" type="ORF">JPM2_3330</name>
</gene>
<keyword evidence="3" id="KW-1185">Reference proteome</keyword>
<dbReference type="Proteomes" id="UP000464317">
    <property type="component" value="Chromosome"/>
</dbReference>
<dbReference type="RefSeq" id="WP_161553114.1">
    <property type="nucleotide sequence ID" value="NZ_AP022325.1"/>
</dbReference>
<protein>
    <recommendedName>
        <fullName evidence="1">Peptidase S8/S53 domain-containing protein</fullName>
    </recommendedName>
</protein>
<dbReference type="AlphaFoldDB" id="A0A809RVG4"/>
<dbReference type="InterPro" id="IPR036852">
    <property type="entry name" value="Peptidase_S8/S53_dom_sf"/>
</dbReference>
<dbReference type="GO" id="GO:0006508">
    <property type="term" value="P:proteolysis"/>
    <property type="evidence" value="ECO:0007669"/>
    <property type="project" value="InterPro"/>
</dbReference>
<dbReference type="GO" id="GO:0004252">
    <property type="term" value="F:serine-type endopeptidase activity"/>
    <property type="evidence" value="ECO:0007669"/>
    <property type="project" value="InterPro"/>
</dbReference>
<evidence type="ECO:0000259" key="1">
    <source>
        <dbReference type="Pfam" id="PF00082"/>
    </source>
</evidence>
<dbReference type="InterPro" id="IPR000209">
    <property type="entry name" value="Peptidase_S8/S53_dom"/>
</dbReference>
<proteinExistence type="predicted"/>
<dbReference type="Pfam" id="PF00082">
    <property type="entry name" value="Peptidase_S8"/>
    <property type="match status" value="1"/>
</dbReference>
<evidence type="ECO:0000313" key="2">
    <source>
        <dbReference type="EMBL" id="BBU47640.1"/>
    </source>
</evidence>
<dbReference type="EMBL" id="AP022325">
    <property type="protein sequence ID" value="BBU47640.1"/>
    <property type="molecule type" value="Genomic_DNA"/>
</dbReference>
<dbReference type="SUPFAM" id="SSF52743">
    <property type="entry name" value="Subtilisin-like"/>
    <property type="match status" value="1"/>
</dbReference>
<feature type="domain" description="Peptidase S8/S53" evidence="1">
    <location>
        <begin position="14"/>
        <end position="117"/>
    </location>
</feature>
<accession>A0A809RVG4</accession>